<dbReference type="PROSITE" id="PS50801">
    <property type="entry name" value="STAS"/>
    <property type="match status" value="1"/>
</dbReference>
<dbReference type="InterPro" id="IPR051932">
    <property type="entry name" value="Bact_StressResp_Reg"/>
</dbReference>
<gene>
    <name evidence="3" type="ORF">C3744_28835</name>
</gene>
<dbReference type="Pfam" id="PF01740">
    <property type="entry name" value="STAS"/>
    <property type="match status" value="1"/>
</dbReference>
<evidence type="ECO:0000256" key="1">
    <source>
        <dbReference type="ARBA" id="ARBA00022553"/>
    </source>
</evidence>
<evidence type="ECO:0000259" key="2">
    <source>
        <dbReference type="PROSITE" id="PS50801"/>
    </source>
</evidence>
<dbReference type="CDD" id="cd07041">
    <property type="entry name" value="STAS_RsbR_RsbS_like"/>
    <property type="match status" value="1"/>
</dbReference>
<dbReference type="InterPro" id="IPR036513">
    <property type="entry name" value="STAS_dom_sf"/>
</dbReference>
<accession>A0A3D8WU02</accession>
<organism evidence="3 4">
    <name type="scientific">Priestia megaterium</name>
    <name type="common">Bacillus megaterium</name>
    <dbReference type="NCBI Taxonomy" id="1404"/>
    <lineage>
        <taxon>Bacteria</taxon>
        <taxon>Bacillati</taxon>
        <taxon>Bacillota</taxon>
        <taxon>Bacilli</taxon>
        <taxon>Bacillales</taxon>
        <taxon>Bacillaceae</taxon>
        <taxon>Priestia</taxon>
    </lineage>
</organism>
<dbReference type="EMBL" id="PQWM01000067">
    <property type="protein sequence ID" value="RDZ06432.1"/>
    <property type="molecule type" value="Genomic_DNA"/>
</dbReference>
<protein>
    <submittedName>
        <fullName evidence="3">Anti-anti-sigma factor</fullName>
    </submittedName>
</protein>
<name>A0A3D8WU02_PRIMG</name>
<evidence type="ECO:0000313" key="3">
    <source>
        <dbReference type="EMBL" id="RDZ06432.1"/>
    </source>
</evidence>
<dbReference type="InterPro" id="IPR002645">
    <property type="entry name" value="STAS_dom"/>
</dbReference>
<sequence>MEDVLLNKKLQQITALILHKKEELAEQKRHYHFYKHDVYIQLVPWRVNLIKIYAESISIDEELTFQTLERWGMEVANVLTTLQLPLDIALEEISYYRNQIEEIITEEAKKENFSFDLFYKIISRYNLVVDKAVHWVSKSYMKDYTDKIQSAQYAIDELSIPVVRITKEIGVIPLVGEIDTHRAQILMENALKQGDTYKLSWLIIDLSAVPIIDTMVADQLFKVVAALKLIGIDVVLSGIRSEIALTMVQLGVKLNDIVTFNSLYGALDYTNSRMQ</sequence>
<reference evidence="3 4" key="1">
    <citation type="journal article" date="2018" name="Appl. Environ. Microbiol.">
        <title>Antimicrobial susceptibility testing and tentative epidemiological cut-off values of five Bacillus species relevant for use as animal feed additives or for plant protection.</title>
        <authorList>
            <person name="Agerso Y."/>
            <person name="Stuer-Lauridsen B."/>
            <person name="Bjerre K."/>
            <person name="Jensen M.G."/>
            <person name="Johansen E."/>
            <person name="Bennedsen M."/>
            <person name="Brockmann E."/>
            <person name="Nielsen B."/>
        </authorList>
    </citation>
    <scope>NUCLEOTIDE SEQUENCE [LARGE SCALE GENOMIC DNA]</scope>
    <source>
        <strain evidence="3 4">CHCC20162</strain>
    </source>
</reference>
<proteinExistence type="predicted"/>
<dbReference type="AlphaFoldDB" id="A0A3D8WU02"/>
<feature type="domain" description="STAS" evidence="2">
    <location>
        <begin position="159"/>
        <end position="270"/>
    </location>
</feature>
<dbReference type="PANTHER" id="PTHR33745:SF3">
    <property type="entry name" value="RSBT CO-ANTAGONIST PROTEIN RSBRC"/>
    <property type="match status" value="1"/>
</dbReference>
<dbReference type="Gene3D" id="3.30.750.24">
    <property type="entry name" value="STAS domain"/>
    <property type="match status" value="1"/>
</dbReference>
<comment type="caution">
    <text evidence="3">The sequence shown here is derived from an EMBL/GenBank/DDBJ whole genome shotgun (WGS) entry which is preliminary data.</text>
</comment>
<dbReference type="RefSeq" id="WP_116078843.1">
    <property type="nucleotide sequence ID" value="NZ_CP187631.1"/>
</dbReference>
<dbReference type="SUPFAM" id="SSF52091">
    <property type="entry name" value="SpoIIaa-like"/>
    <property type="match status" value="1"/>
</dbReference>
<keyword evidence="1" id="KW-0597">Phosphoprotein</keyword>
<evidence type="ECO:0000313" key="4">
    <source>
        <dbReference type="Proteomes" id="UP000256519"/>
    </source>
</evidence>
<dbReference type="Proteomes" id="UP000256519">
    <property type="component" value="Unassembled WGS sequence"/>
</dbReference>
<dbReference type="PANTHER" id="PTHR33745">
    <property type="entry name" value="RSBT ANTAGONIST PROTEIN RSBS-RELATED"/>
    <property type="match status" value="1"/>
</dbReference>